<dbReference type="InterPro" id="IPR000873">
    <property type="entry name" value="AMP-dep_synth/lig_dom"/>
</dbReference>
<dbReference type="Pfam" id="PF00501">
    <property type="entry name" value="AMP-binding"/>
    <property type="match status" value="2"/>
</dbReference>
<evidence type="ECO:0000313" key="6">
    <source>
        <dbReference type="EMBL" id="KAJ6038259.1"/>
    </source>
</evidence>
<accession>A0AAD6IA45</accession>
<evidence type="ECO:0000259" key="5">
    <source>
        <dbReference type="PROSITE" id="PS50075"/>
    </source>
</evidence>
<protein>
    <recommendedName>
        <fullName evidence="5">Carrier domain-containing protein</fullName>
    </recommendedName>
</protein>
<dbReference type="PANTHER" id="PTHR45527">
    <property type="entry name" value="NONRIBOSOMAL PEPTIDE SYNTHETASE"/>
    <property type="match status" value="1"/>
</dbReference>
<dbReference type="GO" id="GO:0016874">
    <property type="term" value="F:ligase activity"/>
    <property type="evidence" value="ECO:0007669"/>
    <property type="project" value="UniProtKB-KW"/>
</dbReference>
<keyword evidence="7" id="KW-1185">Reference proteome</keyword>
<dbReference type="CDD" id="cd19537">
    <property type="entry name" value="C_NRPS-like"/>
    <property type="match status" value="1"/>
</dbReference>
<dbReference type="EMBL" id="JAQJZL010000009">
    <property type="protein sequence ID" value="KAJ6038259.1"/>
    <property type="molecule type" value="Genomic_DNA"/>
</dbReference>
<dbReference type="InterPro" id="IPR001242">
    <property type="entry name" value="Condensation_dom"/>
</dbReference>
<reference evidence="6" key="1">
    <citation type="journal article" date="2023" name="IMA Fungus">
        <title>Comparative genomic study of the Penicillium genus elucidates a diverse pangenome and 15 lateral gene transfer events.</title>
        <authorList>
            <person name="Petersen C."/>
            <person name="Sorensen T."/>
            <person name="Nielsen M.R."/>
            <person name="Sondergaard T.E."/>
            <person name="Sorensen J.L."/>
            <person name="Fitzpatrick D.A."/>
            <person name="Frisvad J.C."/>
            <person name="Nielsen K.L."/>
        </authorList>
    </citation>
    <scope>NUCLEOTIDE SEQUENCE</scope>
    <source>
        <strain evidence="6">IBT 15450</strain>
    </source>
</reference>
<dbReference type="InterPro" id="IPR045851">
    <property type="entry name" value="AMP-bd_C_sf"/>
</dbReference>
<evidence type="ECO:0000256" key="4">
    <source>
        <dbReference type="SAM" id="MobiDB-lite"/>
    </source>
</evidence>
<feature type="region of interest" description="Disordered" evidence="4">
    <location>
        <begin position="1310"/>
        <end position="1346"/>
    </location>
</feature>
<dbReference type="PROSITE" id="PS50075">
    <property type="entry name" value="CARRIER"/>
    <property type="match status" value="2"/>
</dbReference>
<keyword evidence="1" id="KW-0596">Phosphopantetheine</keyword>
<dbReference type="InterPro" id="IPR023213">
    <property type="entry name" value="CAT-like_dom_sf"/>
</dbReference>
<dbReference type="Pfam" id="PF00550">
    <property type="entry name" value="PP-binding"/>
    <property type="match status" value="2"/>
</dbReference>
<dbReference type="SUPFAM" id="SSF56801">
    <property type="entry name" value="Acetyl-CoA synthetase-like"/>
    <property type="match status" value="2"/>
</dbReference>
<dbReference type="Gene3D" id="1.10.1200.10">
    <property type="entry name" value="ACP-like"/>
    <property type="match status" value="2"/>
</dbReference>
<feature type="domain" description="Carrier" evidence="5">
    <location>
        <begin position="503"/>
        <end position="579"/>
    </location>
</feature>
<dbReference type="PANTHER" id="PTHR45527:SF1">
    <property type="entry name" value="FATTY ACID SYNTHASE"/>
    <property type="match status" value="1"/>
</dbReference>
<evidence type="ECO:0000256" key="1">
    <source>
        <dbReference type="ARBA" id="ARBA00022450"/>
    </source>
</evidence>
<dbReference type="Gene3D" id="3.30.300.30">
    <property type="match status" value="2"/>
</dbReference>
<dbReference type="SUPFAM" id="SSF52777">
    <property type="entry name" value="CoA-dependent acyltransferases"/>
    <property type="match status" value="4"/>
</dbReference>
<dbReference type="PROSITE" id="PS00455">
    <property type="entry name" value="AMP_BINDING"/>
    <property type="match status" value="1"/>
</dbReference>
<evidence type="ECO:0000256" key="3">
    <source>
        <dbReference type="ARBA" id="ARBA00022598"/>
    </source>
</evidence>
<keyword evidence="2" id="KW-0597">Phosphoprotein</keyword>
<dbReference type="GO" id="GO:0031177">
    <property type="term" value="F:phosphopantetheine binding"/>
    <property type="evidence" value="ECO:0007669"/>
    <property type="project" value="TreeGrafter"/>
</dbReference>
<evidence type="ECO:0000313" key="7">
    <source>
        <dbReference type="Proteomes" id="UP001219568"/>
    </source>
</evidence>
<name>A0AAD6IA45_PENCN</name>
<gene>
    <name evidence="6" type="ORF">N7460_008030</name>
</gene>
<dbReference type="Gene3D" id="3.40.50.12780">
    <property type="entry name" value="N-terminal domain of ligase-like"/>
    <property type="match status" value="2"/>
</dbReference>
<keyword evidence="3" id="KW-0436">Ligase</keyword>
<proteinExistence type="predicted"/>
<dbReference type="Pfam" id="PF00668">
    <property type="entry name" value="Condensation"/>
    <property type="match status" value="2"/>
</dbReference>
<dbReference type="InterPro" id="IPR036736">
    <property type="entry name" value="ACP-like_sf"/>
</dbReference>
<dbReference type="GO" id="GO:0044550">
    <property type="term" value="P:secondary metabolite biosynthetic process"/>
    <property type="evidence" value="ECO:0007669"/>
    <property type="project" value="TreeGrafter"/>
</dbReference>
<dbReference type="Proteomes" id="UP001219568">
    <property type="component" value="Unassembled WGS sequence"/>
</dbReference>
<dbReference type="InterPro" id="IPR042099">
    <property type="entry name" value="ANL_N_sf"/>
</dbReference>
<dbReference type="Gene3D" id="3.30.559.10">
    <property type="entry name" value="Chloramphenicol acetyltransferase-like domain"/>
    <property type="match status" value="2"/>
</dbReference>
<comment type="caution">
    <text evidence="6">The sequence shown here is derived from an EMBL/GenBank/DDBJ whole genome shotgun (WGS) entry which is preliminary data.</text>
</comment>
<dbReference type="GO" id="GO:0005737">
    <property type="term" value="C:cytoplasm"/>
    <property type="evidence" value="ECO:0007669"/>
    <property type="project" value="TreeGrafter"/>
</dbReference>
<reference evidence="6" key="2">
    <citation type="submission" date="2023-01" db="EMBL/GenBank/DDBJ databases">
        <authorList>
            <person name="Petersen C."/>
        </authorList>
    </citation>
    <scope>NUCLEOTIDE SEQUENCE</scope>
    <source>
        <strain evidence="6">IBT 15450</strain>
    </source>
</reference>
<dbReference type="SUPFAM" id="SSF47336">
    <property type="entry name" value="ACP-like"/>
    <property type="match status" value="2"/>
</dbReference>
<dbReference type="Gene3D" id="3.30.559.30">
    <property type="entry name" value="Nonribosomal peptide synthetase, condensation domain"/>
    <property type="match status" value="2"/>
</dbReference>
<dbReference type="GO" id="GO:0043041">
    <property type="term" value="P:amino acid activation for nonribosomal peptide biosynthetic process"/>
    <property type="evidence" value="ECO:0007669"/>
    <property type="project" value="TreeGrafter"/>
</dbReference>
<dbReference type="InterPro" id="IPR020845">
    <property type="entry name" value="AMP-binding_CS"/>
</dbReference>
<feature type="compositionally biased region" description="Polar residues" evidence="4">
    <location>
        <begin position="1336"/>
        <end position="1346"/>
    </location>
</feature>
<feature type="domain" description="Carrier" evidence="5">
    <location>
        <begin position="1513"/>
        <end position="1591"/>
    </location>
</feature>
<evidence type="ECO:0000256" key="2">
    <source>
        <dbReference type="ARBA" id="ARBA00022553"/>
    </source>
</evidence>
<organism evidence="6 7">
    <name type="scientific">Penicillium canescens</name>
    <dbReference type="NCBI Taxonomy" id="5083"/>
    <lineage>
        <taxon>Eukaryota</taxon>
        <taxon>Fungi</taxon>
        <taxon>Dikarya</taxon>
        <taxon>Ascomycota</taxon>
        <taxon>Pezizomycotina</taxon>
        <taxon>Eurotiomycetes</taxon>
        <taxon>Eurotiomycetidae</taxon>
        <taxon>Eurotiales</taxon>
        <taxon>Aspergillaceae</taxon>
        <taxon>Penicillium</taxon>
    </lineage>
</organism>
<dbReference type="InterPro" id="IPR009081">
    <property type="entry name" value="PP-bd_ACP"/>
</dbReference>
<sequence length="2059" mass="227301">MASYSILDLFRNSVQRSPSQIAVEDGKDFSLSYHQLDLDSSRLASRLCNVGIERRKPIPLLASSCVDMVVGLLGILKAGASYVPIDRAQWPQEKIDYVLNRVEANVIVYTGDQPEVRSRQVKCVSVESVKDWDASENAAVSRCDDCQTDTMCVIFTSGTTDKPKGVVLTHYSVMNLVSSPHFNFGVLPGNRVLLVLSIAFDAFMGALFSTLCNSGTVILGNPHNLQDRAETANIFAVTPSILDALTPPSGNCHYPRLLRIVLGGETPPQKLITDWRKTSSDIWIAYGPTEATCTILTGALQTHSKTGMHYTTRLGQCIPSSSVMLVDQNMQLINEVGVEGEMFAAGRCLASGYWGDDKLTKEKFIMYQGEKVYRTGDMAKWALTDSGSRELEFLGRRDRITKIRGFLVNLGQDVDAKILQLDDRLNFSFSLLFHGRLVSVVGPNAVNTTSLLAKWKTNAPAYMVPDHLLVLESLPTMNGKTDVKTLKTIIQESVGSTIEDPISATSTLNEAVMTALSQVASLSIDRIDVKQSAISYGINSLAAIKISSLCRQYGFTVPVQHVLLEPSIQALIDRCNEQRLLVPVHGPNVQCQRDSKITPLQKALLLATMDNHEMNYVQQLSHYATADIHRIKKAWEAVVSVEPIFRTSFSWATKEPIQKVQPQATFIWEETSVKSHRDIQVALQGLISRADLGSNFAVLHYEGSELSRGQSTVVWTVHHALVDGFSASLLFQKVDAALEGRPLEGSLPFTVAAQDMEHLRRATYTEIQKFWSDREALFSDACGDIASPNTSLTSRQPGHAQVSVPDNVDRDKVIEYACTVNVTPAAIFNAAWILLLTTYTNSDTIVYGSVFSGRSLPFAWVDTMIGPLIQTLPVLVQVDRSLSAERFLQQIHREIQGLATIHVSEIPSNIPAFSTTVAVQDGGLRKGITAMKCLQEPSFQNTANIPLNLVINPDGGISLFYRTERFLPSQVQDMADIYGSILHSLVHGQSSVQQCLDSKFPPHMREKILAAGNGSSTSSFTRNAGQTISSLFQYSAWQHAPEFSIQAAGDTLTYTQLAERVDKIANIIAFLCPAGAVVAVLADRSSNWIVGMLAAMQADTIYCPVDSSYPEEYRAQLLERSGARILLLPDTSHMERTGPHGPLTLAIDHLLRDNIKPADCQTRLPHPSSTAYLCFTSGSTGQPKGVLCRHRGVVALYSCTAARPTSRPGTRISQMLSPGFDGCIHEIISTLCFGGTLVLPRGKDDKFSHLLDAEVAILTPSLAAELDPRDYPNLKSIHFGGEPVPEALVERWGSNKELYNIYGPTEPLPGFPSGLPSSSEAGHSSDPRAPFAISTPIRSQQPLRATTHTDDWRNIYRWGPDLPRIPWNGKKTSEEIIPDPFSMGSDQEMMYRSGDIGFWDEQGNLHCCGRDDRQVKLRGYRINLDDIPEVVYRTMPSVSKAVAVTENGAVVLWVEPEIDTETLRRELVVALPPHSAPKNIHSMRKLPRTQNGKIDLKGLVAKNHVDLPPKSIQPLNSLEETLAGIWRQLLALDPTRHISNADDFAVLGGHSLLQLALAARIKSLFNIPITVKDIISASTLRDLAHLIQTQGESQLRSTSLALPETQAQPLGSEAPSPAEIEWIHRYQHSQTTSSFNVPYVAELSNEVDIQKLASALQIVFNRHRILRSRFMTLEGKVLRSISTNLITVPVVEQVDVAEYINTPFDLQKGSPIRATVSRNQLVICATHVVCDLTSFNVILREAAAVYYGRELEPIRREYFDSTVWNQPVGNDKLSFWSSYLKGLSFEGAPTPDTPTKNPSCRSYRGESVFQMVPPPLYKRLLAISSLKGTTLHQFGLAVVGVVLQTMCGRHDVLLGSPYMNRSDPKDMEVVGLFLQPLPVRILLRGADSTTGNALEEVRSSSQSALANALPWPSLLNHIGLPFPSHLSLTQRQQQPLFDCVVTFHDQRTCGNVENPFPVKGVKPVQIFAQGSKFSCLFEWQVDDRGLSIRYEYDTDALPTTFINVVRSLVLRCLEHMLDPKVLLRDLRSEIDDLFGAECQRQGLLKADAQRLGRAFLMGV</sequence>